<proteinExistence type="inferred from homology"/>
<dbReference type="PANTHER" id="PTHR43140">
    <property type="entry name" value="TYPE-1 RESTRICTION ENZYME ECOKI SPECIFICITY PROTEIN"/>
    <property type="match status" value="1"/>
</dbReference>
<keyword evidence="8" id="KW-1185">Reference proteome</keyword>
<dbReference type="InterPro" id="IPR000055">
    <property type="entry name" value="Restrct_endonuc_typeI_TRD"/>
</dbReference>
<feature type="domain" description="Type I restriction modification DNA specificity" evidence="6">
    <location>
        <begin position="51"/>
        <end position="166"/>
    </location>
</feature>
<dbReference type="GO" id="GO:0003677">
    <property type="term" value="F:DNA binding"/>
    <property type="evidence" value="ECO:0007669"/>
    <property type="project" value="UniProtKB-KW"/>
</dbReference>
<evidence type="ECO:0000313" key="7">
    <source>
        <dbReference type="EMBL" id="PSI00272.1"/>
    </source>
</evidence>
<evidence type="ECO:0000313" key="8">
    <source>
        <dbReference type="Proteomes" id="UP000240206"/>
    </source>
</evidence>
<dbReference type="CDD" id="cd17256">
    <property type="entry name" value="RMtype1_S_EcoJA65PI-TRD1-CR1_like"/>
    <property type="match status" value="1"/>
</dbReference>
<dbReference type="InterPro" id="IPR051212">
    <property type="entry name" value="Type-I_RE_S_subunit"/>
</dbReference>
<dbReference type="SUPFAM" id="SSF116734">
    <property type="entry name" value="DNA methylase specificity domain"/>
    <property type="match status" value="2"/>
</dbReference>
<dbReference type="GO" id="GO:0009307">
    <property type="term" value="P:DNA restriction-modification system"/>
    <property type="evidence" value="ECO:0007669"/>
    <property type="project" value="UniProtKB-KW"/>
</dbReference>
<keyword evidence="7" id="KW-0540">Nuclease</keyword>
<reference evidence="8" key="1">
    <citation type="submission" date="2018-03" db="EMBL/GenBank/DDBJ databases">
        <title>Ecological and genomic features of two cosmopolitan and abundant freshwater picocyanobacteria.</title>
        <authorList>
            <person name="Cabello-Yeves P.J."/>
            <person name="Picazo A."/>
            <person name="Camacho A."/>
            <person name="Callieri C."/>
            <person name="Rosselli R."/>
            <person name="Roda-Garcia J."/>
            <person name="Coutinho F.H."/>
            <person name="Rodriguez-Valera F."/>
        </authorList>
    </citation>
    <scope>NUCLEOTIDE SEQUENCE [LARGE SCALE GENOMIC DNA]</scope>
    <source>
        <strain evidence="8">Tous</strain>
    </source>
</reference>
<keyword evidence="2" id="KW-0680">Restriction system</keyword>
<evidence type="ECO:0000256" key="5">
    <source>
        <dbReference type="SAM" id="MobiDB-lite"/>
    </source>
</evidence>
<evidence type="ECO:0000256" key="3">
    <source>
        <dbReference type="ARBA" id="ARBA00023125"/>
    </source>
</evidence>
<name>A0A2P7EAM4_9SYNE</name>
<evidence type="ECO:0000256" key="2">
    <source>
        <dbReference type="ARBA" id="ARBA00022747"/>
    </source>
</evidence>
<dbReference type="GO" id="GO:0004519">
    <property type="term" value="F:endonuclease activity"/>
    <property type="evidence" value="ECO:0007669"/>
    <property type="project" value="UniProtKB-KW"/>
</dbReference>
<keyword evidence="3" id="KW-0238">DNA-binding</keyword>
<keyword evidence="7" id="KW-0255">Endonuclease</keyword>
<dbReference type="CDD" id="cd17260">
    <property type="entry name" value="RMtype1_S_EcoEI-TRD1-CR1_like"/>
    <property type="match status" value="1"/>
</dbReference>
<sequence length="491" mass="53297">LNPKTTDLADTTLVGFVPMALLGKSYLDAFAFQPRPWAEVKRGYSHFRDGDVLLAKITPCFENGKAGLARGLPNGVGAGSTEYFVCRPQSGVIESRYLLAFLKTSDFANEGATRMTGSVGHKRVPKEYLSERVLPLPPLKEQTRIADQLDTLLARIQACNDRLDAIPALLKRFRQSVLTAAMCGSLTAEWRDTEARHDRLPAFIEGDLGDATQSGSPVSVPSSWRIVLARNAVQPEAGIVYGIVQPGPKLADGIRYVQITDIVNGRIQIQSLSHTSEEIANSYQRSSIRKGDVLLGIIRALKVAVVPDELEGSNISRSVARLRPREGVSPKFLAYALQSPAVQEWLRSQHRGMDMPVLNLSEVRLAPIPIAPTDEQAEIVRRVDALFMLADHIEARHAAAVAQVRRLTPLTLAKAFRGELVQQDPNDEPASVLLQRISSAPITAAKAPRGRPRTQRASKPTTLPALQLDGAALPAGAWAANGPPDEHATAA</sequence>
<dbReference type="InterPro" id="IPR044946">
    <property type="entry name" value="Restrct_endonuc_typeI_TRD_sf"/>
</dbReference>
<evidence type="ECO:0000256" key="4">
    <source>
        <dbReference type="ARBA" id="ARBA00038652"/>
    </source>
</evidence>
<feature type="region of interest" description="Disordered" evidence="5">
    <location>
        <begin position="443"/>
        <end position="466"/>
    </location>
</feature>
<accession>A0A2P7EAM4</accession>
<keyword evidence="7" id="KW-0378">Hydrolase</keyword>
<organism evidence="7 8">
    <name type="scientific">Synechococcus lacustris str. Tous</name>
    <dbReference type="NCBI Taxonomy" id="1910958"/>
    <lineage>
        <taxon>Bacteria</taxon>
        <taxon>Bacillati</taxon>
        <taxon>Cyanobacteriota</taxon>
        <taxon>Cyanophyceae</taxon>
        <taxon>Synechococcales</taxon>
        <taxon>Synechococcaceae</taxon>
        <taxon>Synechococcus</taxon>
    </lineage>
</organism>
<evidence type="ECO:0000259" key="6">
    <source>
        <dbReference type="Pfam" id="PF01420"/>
    </source>
</evidence>
<dbReference type="EMBL" id="PXVC01000182">
    <property type="protein sequence ID" value="PSI00272.1"/>
    <property type="molecule type" value="Genomic_DNA"/>
</dbReference>
<dbReference type="Pfam" id="PF01420">
    <property type="entry name" value="Methylase_S"/>
    <property type="match status" value="2"/>
</dbReference>
<evidence type="ECO:0000256" key="1">
    <source>
        <dbReference type="ARBA" id="ARBA00010923"/>
    </source>
</evidence>
<gene>
    <name evidence="7" type="ORF">C7K08_14065</name>
</gene>
<protein>
    <submittedName>
        <fullName evidence="7">Type I restriction endonuclease subunit S</fullName>
    </submittedName>
</protein>
<feature type="non-terminal residue" evidence="7">
    <location>
        <position position="491"/>
    </location>
</feature>
<comment type="similarity">
    <text evidence="1">Belongs to the type-I restriction system S methylase family.</text>
</comment>
<dbReference type="PANTHER" id="PTHR43140:SF1">
    <property type="entry name" value="TYPE I RESTRICTION ENZYME ECOKI SPECIFICITY SUBUNIT"/>
    <property type="match status" value="1"/>
</dbReference>
<feature type="domain" description="Type I restriction modification DNA specificity" evidence="6">
    <location>
        <begin position="255"/>
        <end position="393"/>
    </location>
</feature>
<dbReference type="RefSeq" id="WP_106501134.1">
    <property type="nucleotide sequence ID" value="NZ_PXVC01000182.1"/>
</dbReference>
<dbReference type="AlphaFoldDB" id="A0A2P7EAM4"/>
<dbReference type="Gene3D" id="3.90.220.20">
    <property type="entry name" value="DNA methylase specificity domains"/>
    <property type="match status" value="2"/>
</dbReference>
<comment type="subunit">
    <text evidence="4">The methyltransferase is composed of M and S polypeptides.</text>
</comment>
<comment type="caution">
    <text evidence="7">The sequence shown here is derived from an EMBL/GenBank/DDBJ whole genome shotgun (WGS) entry which is preliminary data.</text>
</comment>
<feature type="non-terminal residue" evidence="7">
    <location>
        <position position="1"/>
    </location>
</feature>
<dbReference type="Proteomes" id="UP000240206">
    <property type="component" value="Unassembled WGS sequence"/>
</dbReference>